<proteinExistence type="predicted"/>
<dbReference type="InterPro" id="IPR000719">
    <property type="entry name" value="Prot_kinase_dom"/>
</dbReference>
<name>A0AA35TDZ4_GEOBA</name>
<dbReference type="PROSITE" id="PS00109">
    <property type="entry name" value="PROTEIN_KINASE_TYR"/>
    <property type="match status" value="1"/>
</dbReference>
<protein>
    <submittedName>
        <fullName evidence="2">Probable serine/threonine-protein kinase drkA</fullName>
    </submittedName>
</protein>
<evidence type="ECO:0000313" key="3">
    <source>
        <dbReference type="Proteomes" id="UP001174909"/>
    </source>
</evidence>
<dbReference type="AlphaFoldDB" id="A0AA35TDZ4"/>
<dbReference type="InterPro" id="IPR011009">
    <property type="entry name" value="Kinase-like_dom_sf"/>
</dbReference>
<dbReference type="InterPro" id="IPR051681">
    <property type="entry name" value="Ser/Thr_Kinases-Pseudokinases"/>
</dbReference>
<dbReference type="Pfam" id="PF07714">
    <property type="entry name" value="PK_Tyr_Ser-Thr"/>
    <property type="match status" value="1"/>
</dbReference>
<keyword evidence="2" id="KW-0808">Transferase</keyword>
<reference evidence="2" key="1">
    <citation type="submission" date="2023-03" db="EMBL/GenBank/DDBJ databases">
        <authorList>
            <person name="Steffen K."/>
            <person name="Cardenas P."/>
        </authorList>
    </citation>
    <scope>NUCLEOTIDE SEQUENCE</scope>
</reference>
<keyword evidence="2" id="KW-0418">Kinase</keyword>
<dbReference type="GO" id="GO:0004674">
    <property type="term" value="F:protein serine/threonine kinase activity"/>
    <property type="evidence" value="ECO:0007669"/>
    <property type="project" value="TreeGrafter"/>
</dbReference>
<keyword evidence="3" id="KW-1185">Reference proteome</keyword>
<organism evidence="2 3">
    <name type="scientific">Geodia barretti</name>
    <name type="common">Barrett's horny sponge</name>
    <dbReference type="NCBI Taxonomy" id="519541"/>
    <lineage>
        <taxon>Eukaryota</taxon>
        <taxon>Metazoa</taxon>
        <taxon>Porifera</taxon>
        <taxon>Demospongiae</taxon>
        <taxon>Heteroscleromorpha</taxon>
        <taxon>Tetractinellida</taxon>
        <taxon>Astrophorina</taxon>
        <taxon>Geodiidae</taxon>
        <taxon>Geodia</taxon>
    </lineage>
</organism>
<dbReference type="Proteomes" id="UP001174909">
    <property type="component" value="Unassembled WGS sequence"/>
</dbReference>
<evidence type="ECO:0000313" key="2">
    <source>
        <dbReference type="EMBL" id="CAI8045979.1"/>
    </source>
</evidence>
<dbReference type="PROSITE" id="PS50011">
    <property type="entry name" value="PROTEIN_KINASE_DOM"/>
    <property type="match status" value="1"/>
</dbReference>
<dbReference type="GO" id="GO:0005524">
    <property type="term" value="F:ATP binding"/>
    <property type="evidence" value="ECO:0007669"/>
    <property type="project" value="InterPro"/>
</dbReference>
<dbReference type="EMBL" id="CASHTH010003517">
    <property type="protein sequence ID" value="CAI8045979.1"/>
    <property type="molecule type" value="Genomic_DNA"/>
</dbReference>
<evidence type="ECO:0000259" key="1">
    <source>
        <dbReference type="PROSITE" id="PS50011"/>
    </source>
</evidence>
<dbReference type="PANTHER" id="PTHR44329">
    <property type="entry name" value="SERINE/THREONINE-PROTEIN KINASE TNNI3K-RELATED"/>
    <property type="match status" value="1"/>
</dbReference>
<comment type="caution">
    <text evidence="2">The sequence shown here is derived from an EMBL/GenBank/DDBJ whole genome shotgun (WGS) entry which is preliminary data.</text>
</comment>
<accession>A0AA35TDZ4</accession>
<dbReference type="Gene3D" id="1.10.510.10">
    <property type="entry name" value="Transferase(Phosphotransferase) domain 1"/>
    <property type="match status" value="1"/>
</dbReference>
<feature type="domain" description="Protein kinase" evidence="1">
    <location>
        <begin position="1"/>
        <end position="264"/>
    </location>
</feature>
<dbReference type="InterPro" id="IPR008266">
    <property type="entry name" value="Tyr_kinase_AS"/>
</dbReference>
<dbReference type="InterPro" id="IPR001245">
    <property type="entry name" value="Ser-Thr/Tyr_kinase_cat_dom"/>
</dbReference>
<dbReference type="SUPFAM" id="SSF56112">
    <property type="entry name" value="Protein kinase-like (PK-like)"/>
    <property type="match status" value="1"/>
</dbReference>
<sequence>MFDVLVNSENEGADRMIEKYYEECQLLSSLRHPNIVQFLGICFLETQSASTVNLPVLVMEMLQGSLDHLLESTPDLPLAKKVSILQDVARGLVYLHSRSPAVIHRDLTARNVLLNSAMVAKIADMGNSRMVDMQPGQLARTMTRGVPGTAVYMPPEAFELPPKYGPQLDMFSFGHLALFTATQQFPGDLLPSTYQDPRSRRLVPRNEVERRSRYMESVGRILGRSHELVQLITQCLDFAPMSRPTASEAMGRLQHISSSIHDVYHSMTRLQLEKALAQSDIRKDATEFVLMQGLETLESKLLLELKTVNGAIQKQLRGLIGAHYVNFNGLMYNTKKGAVGGNTIEVLILASVGDKYPADLVAIQRIGDTSLTEQATKKFGLLPVEVPGLHKETAADLMAAASTQMNSPNMSVVQILLDIPMVQRSKQFYLKKIETFFQNCKEPVALVHYLGNSEKTTGNWCFKDGTISFQEIFNIYRRHPSVKCLDIQTDCSYSGQWVRKCAKTLDSLHIPPCGHRARENGALVRVFPSCRPDQEAAEPGYSVEGVKVKDDASITHSLKQLTHQKPLVLNSTKLVCCRGPYSPCPKATFQHLTWENAVDKSTNLQLVQRREGQRDMWYYLLLHRAGDVYREEFQSHYRRDPSLRLSDWGYILESGEGCNPPQEVKEKVKRWIRTSR</sequence>
<gene>
    <name evidence="2" type="ORF">GBAR_LOCUS25422</name>
</gene>